<accession>A0A840A060</accession>
<name>A0A840A060_9CAUL</name>
<keyword evidence="1" id="KW-0732">Signal</keyword>
<organism evidence="2 3">
    <name type="scientific">Phenylobacterium haematophilum</name>
    <dbReference type="NCBI Taxonomy" id="98513"/>
    <lineage>
        <taxon>Bacteria</taxon>
        <taxon>Pseudomonadati</taxon>
        <taxon>Pseudomonadota</taxon>
        <taxon>Alphaproteobacteria</taxon>
        <taxon>Caulobacterales</taxon>
        <taxon>Caulobacteraceae</taxon>
        <taxon>Phenylobacterium</taxon>
    </lineage>
</organism>
<sequence length="135" mass="14682">MLKHVILLTVAVGLATPAVAAPSWRVQQACAMQRYLRATPAFPSPSWGREATNVSTGGARVAIARREDAAARAQFDSAMRSGRAFADRAAEQLAIRERISEDEALRRIGADPGPWPQVTAAKCEALERQAQRTER</sequence>
<dbReference type="RefSeq" id="WP_183774186.1">
    <property type="nucleotide sequence ID" value="NZ_JACIDK010000004.1"/>
</dbReference>
<evidence type="ECO:0000256" key="1">
    <source>
        <dbReference type="SAM" id="SignalP"/>
    </source>
</evidence>
<feature type="signal peptide" evidence="1">
    <location>
        <begin position="1"/>
        <end position="20"/>
    </location>
</feature>
<dbReference type="EMBL" id="JACIDK010000004">
    <property type="protein sequence ID" value="MBB3892255.1"/>
    <property type="molecule type" value="Genomic_DNA"/>
</dbReference>
<dbReference type="Proteomes" id="UP000530564">
    <property type="component" value="Unassembled WGS sequence"/>
</dbReference>
<evidence type="ECO:0000313" key="3">
    <source>
        <dbReference type="Proteomes" id="UP000530564"/>
    </source>
</evidence>
<feature type="chain" id="PRO_5033008836" evidence="1">
    <location>
        <begin position="21"/>
        <end position="135"/>
    </location>
</feature>
<proteinExistence type="predicted"/>
<gene>
    <name evidence="2" type="ORF">GGQ61_002988</name>
</gene>
<comment type="caution">
    <text evidence="2">The sequence shown here is derived from an EMBL/GenBank/DDBJ whole genome shotgun (WGS) entry which is preliminary data.</text>
</comment>
<protein>
    <submittedName>
        <fullName evidence="2">Uncharacterized protein</fullName>
    </submittedName>
</protein>
<evidence type="ECO:0000313" key="2">
    <source>
        <dbReference type="EMBL" id="MBB3892255.1"/>
    </source>
</evidence>
<reference evidence="2 3" key="1">
    <citation type="submission" date="2020-08" db="EMBL/GenBank/DDBJ databases">
        <title>Genomic Encyclopedia of Type Strains, Phase IV (KMG-IV): sequencing the most valuable type-strain genomes for metagenomic binning, comparative biology and taxonomic classification.</title>
        <authorList>
            <person name="Goeker M."/>
        </authorList>
    </citation>
    <scope>NUCLEOTIDE SEQUENCE [LARGE SCALE GENOMIC DNA]</scope>
    <source>
        <strain evidence="2 3">DSM 21793</strain>
    </source>
</reference>
<dbReference type="AlphaFoldDB" id="A0A840A060"/>
<keyword evidence="3" id="KW-1185">Reference proteome</keyword>